<accession>A0A1G7T1U2</accession>
<evidence type="ECO:0000313" key="2">
    <source>
        <dbReference type="Proteomes" id="UP000198779"/>
    </source>
</evidence>
<organism evidence="1 2">
    <name type="scientific">Prevotella communis</name>
    <dbReference type="NCBI Taxonomy" id="2913614"/>
    <lineage>
        <taxon>Bacteria</taxon>
        <taxon>Pseudomonadati</taxon>
        <taxon>Bacteroidota</taxon>
        <taxon>Bacteroidia</taxon>
        <taxon>Bacteroidales</taxon>
        <taxon>Prevotellaceae</taxon>
        <taxon>Prevotella</taxon>
    </lineage>
</organism>
<gene>
    <name evidence="1" type="ORF">SAMN04487901_10287</name>
</gene>
<dbReference type="AlphaFoldDB" id="A0A1G7T1U2"/>
<protein>
    <recommendedName>
        <fullName evidence="3">OmpA family protein</fullName>
    </recommendedName>
</protein>
<dbReference type="InterPro" id="IPR021958">
    <property type="entry name" value="DUF3575"/>
</dbReference>
<dbReference type="Pfam" id="PF12099">
    <property type="entry name" value="DUF3575"/>
    <property type="match status" value="1"/>
</dbReference>
<evidence type="ECO:0008006" key="3">
    <source>
        <dbReference type="Google" id="ProtNLM"/>
    </source>
</evidence>
<evidence type="ECO:0000313" key="1">
    <source>
        <dbReference type="EMBL" id="SDG29188.1"/>
    </source>
</evidence>
<sequence>MRRFVNPIQVILVIAIVLLGQLSTLAQKPDSLLYKQLPDYPFVFVSDSIVTSPPVITDSLFDVIARGIRFRVNRTELLQDDPFIPLYNDSLVPWLKKNNLVLREVYVKGAASPEGPYLNNVRLSRERTKRLIEFLSSNLDQPIADRPLNAKCVTEDYAYLVKLMELAGDAEYKQVKYIWESCRGDERLCKKKLMAYNKGKTWKRLLQVYFPTLRQSRVVLWFAVSPKHMPIPSYHFIAKTEMLAIPALPTQISLAEPVPAVEKKYARRHLIAARTNLLHDFAYVPQFGFAPSGNIQLEYYPLTGHYTYNAGFTFSNHRHWSEHKFMQVRDVQLELRRYFKGGGAFIGPYLAAYVEGTKYGIGFSATKGWEGEGGGAGLTLGHTCRLNKKGSLRLELSLSVGAFITRYDPYVWGNPITGFVDGLYYYDYHGSTSQFKERNHQFMWLGPTNAGIHLTYDIIYRKKKEVVR</sequence>
<keyword evidence="2" id="KW-1185">Reference proteome</keyword>
<proteinExistence type="predicted"/>
<reference evidence="2" key="1">
    <citation type="submission" date="2016-10" db="EMBL/GenBank/DDBJ databases">
        <authorList>
            <person name="Varghese N."/>
            <person name="Submissions S."/>
        </authorList>
    </citation>
    <scope>NUCLEOTIDE SEQUENCE [LARGE SCALE GENOMIC DNA]</scope>
    <source>
        <strain evidence="2">BP1-148</strain>
    </source>
</reference>
<dbReference type="STRING" id="645274.SAMN04487901_10287"/>
<dbReference type="EMBL" id="FNCQ01000002">
    <property type="protein sequence ID" value="SDG29188.1"/>
    <property type="molecule type" value="Genomic_DNA"/>
</dbReference>
<name>A0A1G7T1U2_9BACT</name>
<dbReference type="Proteomes" id="UP000198779">
    <property type="component" value="Unassembled WGS sequence"/>
</dbReference>